<dbReference type="EMBL" id="RDBF01000001">
    <property type="protein sequence ID" value="RLV57321.1"/>
    <property type="molecule type" value="Genomic_DNA"/>
</dbReference>
<dbReference type="InterPro" id="IPR047057">
    <property type="entry name" value="MerR_fam"/>
</dbReference>
<evidence type="ECO:0000256" key="2">
    <source>
        <dbReference type="SAM" id="MobiDB-lite"/>
    </source>
</evidence>
<dbReference type="InterPro" id="IPR036594">
    <property type="entry name" value="Meth_synthase_dom"/>
</dbReference>
<dbReference type="Pfam" id="PF02607">
    <property type="entry name" value="B12-binding_2"/>
    <property type="match status" value="1"/>
</dbReference>
<organism evidence="5 6">
    <name type="scientific">Aeromicrobium phragmitis</name>
    <dbReference type="NCBI Taxonomy" id="2478914"/>
    <lineage>
        <taxon>Bacteria</taxon>
        <taxon>Bacillati</taxon>
        <taxon>Actinomycetota</taxon>
        <taxon>Actinomycetes</taxon>
        <taxon>Propionibacteriales</taxon>
        <taxon>Nocardioidaceae</taxon>
        <taxon>Aeromicrobium</taxon>
    </lineage>
</organism>
<comment type="caution">
    <text evidence="5">The sequence shown here is derived from an EMBL/GenBank/DDBJ whole genome shotgun (WGS) entry which is preliminary data.</text>
</comment>
<feature type="domain" description="HTH merR-type" evidence="3">
    <location>
        <begin position="27"/>
        <end position="96"/>
    </location>
</feature>
<dbReference type="AlphaFoldDB" id="A0A3L8PPM1"/>
<dbReference type="GO" id="GO:0003677">
    <property type="term" value="F:DNA binding"/>
    <property type="evidence" value="ECO:0007669"/>
    <property type="project" value="UniProtKB-KW"/>
</dbReference>
<dbReference type="PROSITE" id="PS50937">
    <property type="entry name" value="HTH_MERR_2"/>
    <property type="match status" value="1"/>
</dbReference>
<gene>
    <name evidence="5" type="ORF">D9V41_01365</name>
</gene>
<proteinExistence type="predicted"/>
<dbReference type="Proteomes" id="UP000282515">
    <property type="component" value="Unassembled WGS sequence"/>
</dbReference>
<dbReference type="RefSeq" id="WP_121792729.1">
    <property type="nucleotide sequence ID" value="NZ_RDBF01000001.1"/>
</dbReference>
<evidence type="ECO:0000259" key="4">
    <source>
        <dbReference type="PROSITE" id="PS51332"/>
    </source>
</evidence>
<evidence type="ECO:0000259" key="3">
    <source>
        <dbReference type="PROSITE" id="PS50937"/>
    </source>
</evidence>
<dbReference type="SMART" id="SM00422">
    <property type="entry name" value="HTH_MERR"/>
    <property type="match status" value="1"/>
</dbReference>
<dbReference type="InterPro" id="IPR036724">
    <property type="entry name" value="Cobalamin-bd_sf"/>
</dbReference>
<reference evidence="5 6" key="1">
    <citation type="submission" date="2018-10" db="EMBL/GenBank/DDBJ databases">
        <title>Aeromicrobium sp. 9W16Y-2 whole genome shotgun sequence.</title>
        <authorList>
            <person name="Li F."/>
        </authorList>
    </citation>
    <scope>NUCLEOTIDE SEQUENCE [LARGE SCALE GENOMIC DNA]</scope>
    <source>
        <strain evidence="5 6">9W16Y-2</strain>
    </source>
</reference>
<keyword evidence="6" id="KW-1185">Reference proteome</keyword>
<feature type="region of interest" description="Disordered" evidence="2">
    <location>
        <begin position="1"/>
        <end position="23"/>
    </location>
</feature>
<dbReference type="Gene3D" id="3.40.50.280">
    <property type="entry name" value="Cobalamin-binding domain"/>
    <property type="match status" value="1"/>
</dbReference>
<evidence type="ECO:0000256" key="1">
    <source>
        <dbReference type="ARBA" id="ARBA00023125"/>
    </source>
</evidence>
<feature type="domain" description="B12-binding" evidence="4">
    <location>
        <begin position="204"/>
        <end position="317"/>
    </location>
</feature>
<dbReference type="GO" id="GO:0046872">
    <property type="term" value="F:metal ion binding"/>
    <property type="evidence" value="ECO:0007669"/>
    <property type="project" value="InterPro"/>
</dbReference>
<dbReference type="SUPFAM" id="SSF52242">
    <property type="entry name" value="Cobalamin (vitamin B12)-binding domain"/>
    <property type="match status" value="1"/>
</dbReference>
<dbReference type="PANTHER" id="PTHR30204">
    <property type="entry name" value="REDOX-CYCLING DRUG-SENSING TRANSCRIPTIONAL ACTIVATOR SOXR"/>
    <property type="match status" value="1"/>
</dbReference>
<dbReference type="PROSITE" id="PS51332">
    <property type="entry name" value="B12_BINDING"/>
    <property type="match status" value="1"/>
</dbReference>
<evidence type="ECO:0000313" key="6">
    <source>
        <dbReference type="Proteomes" id="UP000282515"/>
    </source>
</evidence>
<dbReference type="InterPro" id="IPR009061">
    <property type="entry name" value="DNA-bd_dom_put_sf"/>
</dbReference>
<accession>A0A3L8PPM1</accession>
<keyword evidence="1" id="KW-0238">DNA-binding</keyword>
<dbReference type="GO" id="GO:0003700">
    <property type="term" value="F:DNA-binding transcription factor activity"/>
    <property type="evidence" value="ECO:0007669"/>
    <property type="project" value="InterPro"/>
</dbReference>
<name>A0A3L8PPM1_9ACTN</name>
<dbReference type="InterPro" id="IPR003759">
    <property type="entry name" value="Cbl-bd_cap"/>
</dbReference>
<dbReference type="InterPro" id="IPR000551">
    <property type="entry name" value="MerR-type_HTH_dom"/>
</dbReference>
<dbReference type="PANTHER" id="PTHR30204:SF97">
    <property type="entry name" value="MERR FAMILY REGULATORY PROTEIN"/>
    <property type="match status" value="1"/>
</dbReference>
<dbReference type="Pfam" id="PF13411">
    <property type="entry name" value="MerR_1"/>
    <property type="match status" value="1"/>
</dbReference>
<sequence>MKAENGPVASSDSAQNDAPWRRSGEVTWSVGTVAERLQTSASTLRTWDRRYGLGPTLRTSGGHRRYSSLDIDRVDLMRRLLARGVAAQEAAQVAKQLAGDNSPTDLTGEPAQSPHHHNATVNEFVEAAHRFDGRELTRIATTALRDLSTVEAWEHVFVPAFVAIGEQWAEGHLGVEGEHLASSVLSSALRAHARRQSLPDLARPATVVLASAEEDQHALPVMALEAALSEHGLAALELGPRLPAAALRSLLETMRPQVLFLWASLQRPPRDPMLEVLEKAEEDTLVVLGGPGWPREASPASGIREAVEMVLSRALAP</sequence>
<dbReference type="GO" id="GO:0031419">
    <property type="term" value="F:cobalamin binding"/>
    <property type="evidence" value="ECO:0007669"/>
    <property type="project" value="InterPro"/>
</dbReference>
<dbReference type="Gene3D" id="1.10.1240.10">
    <property type="entry name" value="Methionine synthase domain"/>
    <property type="match status" value="1"/>
</dbReference>
<dbReference type="Gene3D" id="1.10.1660.10">
    <property type="match status" value="1"/>
</dbReference>
<protein>
    <submittedName>
        <fullName evidence="5">MerR family transcriptional regulator</fullName>
    </submittedName>
</protein>
<evidence type="ECO:0000313" key="5">
    <source>
        <dbReference type="EMBL" id="RLV57321.1"/>
    </source>
</evidence>
<dbReference type="SUPFAM" id="SSF46955">
    <property type="entry name" value="Putative DNA-binding domain"/>
    <property type="match status" value="1"/>
</dbReference>
<dbReference type="InterPro" id="IPR006158">
    <property type="entry name" value="Cobalamin-bd"/>
</dbReference>